<protein>
    <submittedName>
        <fullName evidence="3">Uncharacterized protein</fullName>
    </submittedName>
</protein>
<feature type="region of interest" description="Disordered" evidence="1">
    <location>
        <begin position="637"/>
        <end position="662"/>
    </location>
</feature>
<feature type="compositionally biased region" description="Polar residues" evidence="1">
    <location>
        <begin position="352"/>
        <end position="363"/>
    </location>
</feature>
<gene>
    <name evidence="3" type="ORF">BGZ97_001929</name>
</gene>
<feature type="region of interest" description="Disordered" evidence="1">
    <location>
        <begin position="594"/>
        <end position="617"/>
    </location>
</feature>
<dbReference type="AlphaFoldDB" id="A0A9P6QVM9"/>
<name>A0A9P6QVM9_9FUNG</name>
<comment type="caution">
    <text evidence="3">The sequence shown here is derived from an EMBL/GenBank/DDBJ whole genome shotgun (WGS) entry which is preliminary data.</text>
</comment>
<keyword evidence="4" id="KW-1185">Reference proteome</keyword>
<feature type="compositionally biased region" description="Polar residues" evidence="1">
    <location>
        <begin position="326"/>
        <end position="336"/>
    </location>
</feature>
<accession>A0A9P6QVM9</accession>
<feature type="compositionally biased region" description="Low complexity" evidence="1">
    <location>
        <begin position="337"/>
        <end position="351"/>
    </location>
</feature>
<feature type="region of interest" description="Disordered" evidence="1">
    <location>
        <begin position="448"/>
        <end position="509"/>
    </location>
</feature>
<organism evidence="3 4">
    <name type="scientific">Linnemannia gamsii</name>
    <dbReference type="NCBI Taxonomy" id="64522"/>
    <lineage>
        <taxon>Eukaryota</taxon>
        <taxon>Fungi</taxon>
        <taxon>Fungi incertae sedis</taxon>
        <taxon>Mucoromycota</taxon>
        <taxon>Mortierellomycotina</taxon>
        <taxon>Mortierellomycetes</taxon>
        <taxon>Mortierellales</taxon>
        <taxon>Mortierellaceae</taxon>
        <taxon>Linnemannia</taxon>
    </lineage>
</organism>
<reference evidence="3" key="1">
    <citation type="journal article" date="2020" name="Fungal Divers.">
        <title>Resolving the Mortierellaceae phylogeny through synthesis of multi-gene phylogenetics and phylogenomics.</title>
        <authorList>
            <person name="Vandepol N."/>
            <person name="Liber J."/>
            <person name="Desiro A."/>
            <person name="Na H."/>
            <person name="Kennedy M."/>
            <person name="Barry K."/>
            <person name="Grigoriev I.V."/>
            <person name="Miller A.N."/>
            <person name="O'Donnell K."/>
            <person name="Stajich J.E."/>
            <person name="Bonito G."/>
        </authorList>
    </citation>
    <scope>NUCLEOTIDE SEQUENCE</scope>
    <source>
        <strain evidence="3">NVP60</strain>
    </source>
</reference>
<feature type="compositionally biased region" description="Polar residues" evidence="1">
    <location>
        <begin position="448"/>
        <end position="460"/>
    </location>
</feature>
<feature type="transmembrane region" description="Helical" evidence="2">
    <location>
        <begin position="122"/>
        <end position="152"/>
    </location>
</feature>
<dbReference type="OrthoDB" id="5596972at2759"/>
<evidence type="ECO:0000313" key="4">
    <source>
        <dbReference type="Proteomes" id="UP000823405"/>
    </source>
</evidence>
<keyword evidence="2" id="KW-1133">Transmembrane helix</keyword>
<feature type="compositionally biased region" description="Low complexity" evidence="1">
    <location>
        <begin position="291"/>
        <end position="300"/>
    </location>
</feature>
<keyword evidence="2" id="KW-0812">Transmembrane</keyword>
<feature type="compositionally biased region" description="Polar residues" evidence="1">
    <location>
        <begin position="529"/>
        <end position="544"/>
    </location>
</feature>
<evidence type="ECO:0000313" key="3">
    <source>
        <dbReference type="EMBL" id="KAG0303364.1"/>
    </source>
</evidence>
<keyword evidence="2" id="KW-0472">Membrane</keyword>
<feature type="compositionally biased region" description="Low complexity" evidence="1">
    <location>
        <begin position="461"/>
        <end position="506"/>
    </location>
</feature>
<dbReference type="Proteomes" id="UP000823405">
    <property type="component" value="Unassembled WGS sequence"/>
</dbReference>
<feature type="region of interest" description="Disordered" evidence="1">
    <location>
        <begin position="521"/>
        <end position="544"/>
    </location>
</feature>
<dbReference type="EMBL" id="JAAAIN010001407">
    <property type="protein sequence ID" value="KAG0303364.1"/>
    <property type="molecule type" value="Genomic_DNA"/>
</dbReference>
<proteinExistence type="predicted"/>
<feature type="compositionally biased region" description="Basic residues" evidence="1">
    <location>
        <begin position="637"/>
        <end position="648"/>
    </location>
</feature>
<evidence type="ECO:0000256" key="2">
    <source>
        <dbReference type="SAM" id="Phobius"/>
    </source>
</evidence>
<sequence length="777" mass="82017">MSPDIDLDDLDDVKSTRSTYTTSPVVQAGKDETIAAAGGSLGWLNASPLLEALVNWVEGPPNRPQPKKNPNEKPNPILEIPFQFIALLTYPEPDPKIGDKMSLAMVRETAFVRQRRKTLMMLTAYTLIVRYCSFDFFLVVLFASNCAMLFLMKNSGRMNVNMAKRAVGQRVGWAKQWAGGFFKRGNAGGGVHNNHSSIHNNNNNNSSHIENDTMSIHQGITTSNASSNKSLANISSIPAEPIRGLGMATSTVGEKTDSAQENSPQIKRRGIFGKRKTYTTSLAPSQGIGASTSSIMSPSSVTGEGLNGDDVSVMTGRTGRRGFFKRNTNSSTNRSATAPPTTTLDQPTTPTMSKHSTHSSTPMTATAAILTSKNGTPLLSTSPQPQNHSLSQLDLMLPARSPSPSALRKEFSFQGNNKTWGGSGSGSSVTMAVAAATTTAVVAGSGTPPLSLQLNQPGAQTINSSASSGSSSPNSSPNSATDTNPPTTTPAATATMTTPTTTSVPTGRSLASAINPRSLLSSFTSASSQKQQHQQLNAATSPVTPTFPPLIVTTNSNTPFSTTVTSVPISPRPIKPAGPRTGFLTGSLSTSKLSSVLGGGSNRGNDVNNSNSDRGGVYEEEERLEVTMEYQLQQHHQHHPQFNPHRRASTTSTVGSGKYSGLPSPEAMSLYREHHHQHPFAMNGGINGGLDHFQQQLSPQPQMFHPMWQIGSAGPGTAAGTRSGSASGDGLMIARDFSGRRSVDRGGGGGVVLVKEDLLDPVTSAAADAMEGFDREA</sequence>
<feature type="compositionally biased region" description="Polar residues" evidence="1">
    <location>
        <begin position="603"/>
        <end position="613"/>
    </location>
</feature>
<feature type="region of interest" description="Disordered" evidence="1">
    <location>
        <begin position="283"/>
        <end position="363"/>
    </location>
</feature>
<evidence type="ECO:0000256" key="1">
    <source>
        <dbReference type="SAM" id="MobiDB-lite"/>
    </source>
</evidence>